<keyword evidence="2" id="KW-0238">DNA-binding</keyword>
<name>A0ABY4P0C7_9PSEU</name>
<evidence type="ECO:0000259" key="4">
    <source>
        <dbReference type="PROSITE" id="PS50043"/>
    </source>
</evidence>
<dbReference type="InterPro" id="IPR036388">
    <property type="entry name" value="WH-like_DNA-bd_sf"/>
</dbReference>
<dbReference type="EMBL" id="CP091196">
    <property type="protein sequence ID" value="UQS25790.1"/>
    <property type="molecule type" value="Genomic_DNA"/>
</dbReference>
<dbReference type="SUPFAM" id="SSF46894">
    <property type="entry name" value="C-terminal effector domain of the bipartite response regulators"/>
    <property type="match status" value="1"/>
</dbReference>
<protein>
    <submittedName>
        <fullName evidence="5">Helix-turn-helix transcriptional regulator</fullName>
    </submittedName>
</protein>
<keyword evidence="1" id="KW-0805">Transcription regulation</keyword>
<keyword evidence="3" id="KW-0804">Transcription</keyword>
<evidence type="ECO:0000256" key="1">
    <source>
        <dbReference type="ARBA" id="ARBA00023015"/>
    </source>
</evidence>
<dbReference type="Gene3D" id="1.10.10.10">
    <property type="entry name" value="Winged helix-like DNA-binding domain superfamily/Winged helix DNA-binding domain"/>
    <property type="match status" value="1"/>
</dbReference>
<sequence length="322" mass="35226">MDARAVRLRVLGEIRRKVGFDAYAWPLTDPETAVGTAPLADVPCLPELPRLIRLKYLTPTNRWTTLRPGTVTTLRAATGGNPARSLLWREMLDGYGVADVASAVFADRFGVWAFLDLWRSRPFTGPETATLTRILEPVTTELRRAQAETFVARDGHSPRPGPVVLLLSPELDVLGHTPDTAEYLRVLVPPDDGRAPVPAGAYNVAAQLLANEAGVDGHRPAARVHLADGRWVTLRAAGIVRDIAVTIEESAPAERVALFGRASGLSTRERELLGHLAHGSDTRDLARRMFLSEHTVQDHLKSIFTKTAVRNRRTLLARALGS</sequence>
<evidence type="ECO:0000256" key="3">
    <source>
        <dbReference type="ARBA" id="ARBA00023163"/>
    </source>
</evidence>
<dbReference type="PANTHER" id="PTHR44688">
    <property type="entry name" value="DNA-BINDING TRANSCRIPTIONAL ACTIVATOR DEVR_DOSR"/>
    <property type="match status" value="1"/>
</dbReference>
<evidence type="ECO:0000313" key="6">
    <source>
        <dbReference type="Proteomes" id="UP000830158"/>
    </source>
</evidence>
<dbReference type="InterPro" id="IPR000792">
    <property type="entry name" value="Tscrpt_reg_LuxR_C"/>
</dbReference>
<dbReference type="CDD" id="cd06170">
    <property type="entry name" value="LuxR_C_like"/>
    <property type="match status" value="1"/>
</dbReference>
<dbReference type="PANTHER" id="PTHR44688:SF16">
    <property type="entry name" value="DNA-BINDING TRANSCRIPTIONAL ACTIVATOR DEVR_DOSR"/>
    <property type="match status" value="1"/>
</dbReference>
<evidence type="ECO:0000313" key="5">
    <source>
        <dbReference type="EMBL" id="UQS25790.1"/>
    </source>
</evidence>
<dbReference type="SMART" id="SM00421">
    <property type="entry name" value="HTH_LUXR"/>
    <property type="match status" value="1"/>
</dbReference>
<organism evidence="5 6">
    <name type="scientific">Amycolatopsis thermalba</name>
    <dbReference type="NCBI Taxonomy" id="944492"/>
    <lineage>
        <taxon>Bacteria</taxon>
        <taxon>Bacillati</taxon>
        <taxon>Actinomycetota</taxon>
        <taxon>Actinomycetes</taxon>
        <taxon>Pseudonocardiales</taxon>
        <taxon>Pseudonocardiaceae</taxon>
        <taxon>Amycolatopsis</taxon>
    </lineage>
</organism>
<feature type="domain" description="HTH luxR-type" evidence="4">
    <location>
        <begin position="258"/>
        <end position="322"/>
    </location>
</feature>
<evidence type="ECO:0000256" key="2">
    <source>
        <dbReference type="ARBA" id="ARBA00023125"/>
    </source>
</evidence>
<accession>A0ABY4P0C7</accession>
<dbReference type="Pfam" id="PF00196">
    <property type="entry name" value="GerE"/>
    <property type="match status" value="1"/>
</dbReference>
<keyword evidence="6" id="KW-1185">Reference proteome</keyword>
<dbReference type="PROSITE" id="PS50043">
    <property type="entry name" value="HTH_LUXR_2"/>
    <property type="match status" value="1"/>
</dbReference>
<dbReference type="InterPro" id="IPR016032">
    <property type="entry name" value="Sig_transdc_resp-reg_C-effctor"/>
</dbReference>
<dbReference type="RefSeq" id="WP_249466423.1">
    <property type="nucleotide sequence ID" value="NZ_CP091196.1"/>
</dbReference>
<dbReference type="Proteomes" id="UP000830158">
    <property type="component" value="Chromosome"/>
</dbReference>
<reference evidence="5" key="1">
    <citation type="submission" date="2022-01" db="EMBL/GenBank/DDBJ databases">
        <title>PSI-footprinting approach for the identification of protein synthesis inhibitor producers.</title>
        <authorList>
            <person name="Handel F."/>
            <person name="Kulik A."/>
            <person name="Wex K.W."/>
            <person name="Berscheid A."/>
            <person name="Saur J.S."/>
            <person name="Winkler A."/>
            <person name="Wibberg D."/>
            <person name="Kalinowski J."/>
            <person name="Broetz-Oesterhelt H."/>
            <person name="Mast Y."/>
        </authorList>
    </citation>
    <scope>NUCLEOTIDE SEQUENCE</scope>
    <source>
        <strain evidence="5">KNN 49.3e</strain>
    </source>
</reference>
<proteinExistence type="predicted"/>
<dbReference type="PRINTS" id="PR00038">
    <property type="entry name" value="HTHLUXR"/>
</dbReference>
<gene>
    <name evidence="5" type="ORF">L1857_24760</name>
</gene>